<protein>
    <submittedName>
        <fullName evidence="1">Jg15861 protein</fullName>
    </submittedName>
</protein>
<name>A0A8S4R6P0_9NEOP</name>
<dbReference type="Proteomes" id="UP000838756">
    <property type="component" value="Unassembled WGS sequence"/>
</dbReference>
<reference evidence="1" key="1">
    <citation type="submission" date="2022-03" db="EMBL/GenBank/DDBJ databases">
        <authorList>
            <person name="Lindestad O."/>
        </authorList>
    </citation>
    <scope>NUCLEOTIDE SEQUENCE</scope>
</reference>
<accession>A0A8S4R6P0</accession>
<proteinExistence type="predicted"/>
<sequence>MSSLSVCKDSTTVSQDRFHREESAVNSAHVWHPNGPIGIYVASYRNAKSFGGTLSIGWEIATAETEPDQRKFENYKFPNRSGDRARDVYLKDPNTHYSTREVVK</sequence>
<dbReference type="AlphaFoldDB" id="A0A8S4R6P0"/>
<gene>
    <name evidence="1" type="primary">jg15861</name>
    <name evidence="1" type="ORF">PAEG_LOCUS10605</name>
</gene>
<evidence type="ECO:0000313" key="1">
    <source>
        <dbReference type="EMBL" id="CAH2232335.1"/>
    </source>
</evidence>
<evidence type="ECO:0000313" key="2">
    <source>
        <dbReference type="Proteomes" id="UP000838756"/>
    </source>
</evidence>
<keyword evidence="2" id="KW-1185">Reference proteome</keyword>
<comment type="caution">
    <text evidence="1">The sequence shown here is derived from an EMBL/GenBank/DDBJ whole genome shotgun (WGS) entry which is preliminary data.</text>
</comment>
<organism evidence="1 2">
    <name type="scientific">Pararge aegeria aegeria</name>
    <dbReference type="NCBI Taxonomy" id="348720"/>
    <lineage>
        <taxon>Eukaryota</taxon>
        <taxon>Metazoa</taxon>
        <taxon>Ecdysozoa</taxon>
        <taxon>Arthropoda</taxon>
        <taxon>Hexapoda</taxon>
        <taxon>Insecta</taxon>
        <taxon>Pterygota</taxon>
        <taxon>Neoptera</taxon>
        <taxon>Endopterygota</taxon>
        <taxon>Lepidoptera</taxon>
        <taxon>Glossata</taxon>
        <taxon>Ditrysia</taxon>
        <taxon>Papilionoidea</taxon>
        <taxon>Nymphalidae</taxon>
        <taxon>Satyrinae</taxon>
        <taxon>Satyrini</taxon>
        <taxon>Parargina</taxon>
        <taxon>Pararge</taxon>
    </lineage>
</organism>
<dbReference type="EMBL" id="CAKXAJ010024890">
    <property type="protein sequence ID" value="CAH2232335.1"/>
    <property type="molecule type" value="Genomic_DNA"/>
</dbReference>